<comment type="caution">
    <text evidence="2">The sequence shown here is derived from an EMBL/GenBank/DDBJ whole genome shotgun (WGS) entry which is preliminary data.</text>
</comment>
<dbReference type="AlphaFoldDB" id="A0A545VGJ4"/>
<dbReference type="CDD" id="cd02440">
    <property type="entry name" value="AdoMet_MTases"/>
    <property type="match status" value="1"/>
</dbReference>
<keyword evidence="2" id="KW-0489">Methyltransferase</keyword>
<dbReference type="Proteomes" id="UP000315783">
    <property type="component" value="Unassembled WGS sequence"/>
</dbReference>
<dbReference type="GO" id="GO:0008757">
    <property type="term" value="F:S-adenosylmethionine-dependent methyltransferase activity"/>
    <property type="evidence" value="ECO:0007669"/>
    <property type="project" value="InterPro"/>
</dbReference>
<organism evidence="2 3">
    <name type="scientific">Cordyceps javanica</name>
    <dbReference type="NCBI Taxonomy" id="43265"/>
    <lineage>
        <taxon>Eukaryota</taxon>
        <taxon>Fungi</taxon>
        <taxon>Dikarya</taxon>
        <taxon>Ascomycota</taxon>
        <taxon>Pezizomycotina</taxon>
        <taxon>Sordariomycetes</taxon>
        <taxon>Hypocreomycetidae</taxon>
        <taxon>Hypocreales</taxon>
        <taxon>Cordycipitaceae</taxon>
        <taxon>Cordyceps</taxon>
    </lineage>
</organism>
<dbReference type="Gene3D" id="3.40.50.150">
    <property type="entry name" value="Vaccinia Virus protein VP39"/>
    <property type="match status" value="1"/>
</dbReference>
<name>A0A545VGJ4_9HYPO</name>
<dbReference type="SUPFAM" id="SSF53335">
    <property type="entry name" value="S-adenosyl-L-methionine-dependent methyltransferases"/>
    <property type="match status" value="1"/>
</dbReference>
<evidence type="ECO:0000313" key="3">
    <source>
        <dbReference type="Proteomes" id="UP000315783"/>
    </source>
</evidence>
<proteinExistence type="predicted"/>
<keyword evidence="2" id="KW-0808">Transferase</keyword>
<protein>
    <submittedName>
        <fullName evidence="2">Methyltransferase type 11</fullName>
    </submittedName>
</protein>
<feature type="domain" description="Methyltransferase type 11" evidence="1">
    <location>
        <begin position="64"/>
        <end position="167"/>
    </location>
</feature>
<reference evidence="2 3" key="1">
    <citation type="journal article" date="2019" name="Appl. Microbiol. Biotechnol.">
        <title>Genome sequence of Isaria javanica and comparative genome analysis insights into family S53 peptidase evolution in fungal entomopathogens.</title>
        <authorList>
            <person name="Lin R."/>
            <person name="Zhang X."/>
            <person name="Xin B."/>
            <person name="Zou M."/>
            <person name="Gao Y."/>
            <person name="Qin F."/>
            <person name="Hu Q."/>
            <person name="Xie B."/>
            <person name="Cheng X."/>
        </authorList>
    </citation>
    <scope>NUCLEOTIDE SEQUENCE [LARGE SCALE GENOMIC DNA]</scope>
    <source>
        <strain evidence="2 3">IJ1G</strain>
    </source>
</reference>
<dbReference type="Pfam" id="PF08241">
    <property type="entry name" value="Methyltransf_11"/>
    <property type="match status" value="1"/>
</dbReference>
<dbReference type="InterPro" id="IPR013216">
    <property type="entry name" value="Methyltransf_11"/>
</dbReference>
<gene>
    <name evidence="2" type="ORF">IF1G_00763</name>
</gene>
<dbReference type="EMBL" id="SPUK01000001">
    <property type="protein sequence ID" value="TQW00832.1"/>
    <property type="molecule type" value="Genomic_DNA"/>
</dbReference>
<dbReference type="GO" id="GO:0032259">
    <property type="term" value="P:methylation"/>
    <property type="evidence" value="ECO:0007669"/>
    <property type="project" value="UniProtKB-KW"/>
</dbReference>
<keyword evidence="3" id="KW-1185">Reference proteome</keyword>
<accession>A0A545VGJ4</accession>
<dbReference type="OrthoDB" id="6329284at2759"/>
<dbReference type="InterPro" id="IPR029063">
    <property type="entry name" value="SAM-dependent_MTases_sf"/>
</dbReference>
<evidence type="ECO:0000313" key="2">
    <source>
        <dbReference type="EMBL" id="TQW00832.1"/>
    </source>
</evidence>
<evidence type="ECO:0000259" key="1">
    <source>
        <dbReference type="Pfam" id="PF08241"/>
    </source>
</evidence>
<sequence>MSHRNLSRAALQTWEASAAAWNESVGRDGNLYWKALQAPCLDRLLADHLDAHRNRGGGTACRALELSTGNGIGARWLAARGAHVTATDGSAGMLEGARSHGDADGRITYGKLDVTEEADFVSLITGQAGASDGFDIILMNMSMHDVATLEPLAKYLPQLLKTDGMFVAQLLHPIFMTSTHSKSLQLSFNPATGERVVVRGKLVKEYLHVEPFNLTFDGKRSTPLTHFHRPLHELFATFFKAGLVMDALEEPSFTEEHETPQRIESTANFTQLPALMAFRLRKAH</sequence>